<dbReference type="InterPro" id="IPR029236">
    <property type="entry name" value="DUF4618"/>
</dbReference>
<accession>A0A8B6ZB94</accession>
<organism evidence="2 3">
    <name type="scientific">Orycteropus afer afer</name>
    <dbReference type="NCBI Taxonomy" id="1230840"/>
    <lineage>
        <taxon>Eukaryota</taxon>
        <taxon>Metazoa</taxon>
        <taxon>Chordata</taxon>
        <taxon>Craniata</taxon>
        <taxon>Vertebrata</taxon>
        <taxon>Euteleostomi</taxon>
        <taxon>Mammalia</taxon>
        <taxon>Eutheria</taxon>
        <taxon>Afrotheria</taxon>
        <taxon>Tubulidentata</taxon>
        <taxon>Orycteropodidae</taxon>
        <taxon>Orycteropus</taxon>
    </lineage>
</organism>
<protein>
    <submittedName>
        <fullName evidence="3">Uncharacterized protein C20orf96 homolog</fullName>
    </submittedName>
</protein>
<feature type="coiled-coil region" evidence="1">
    <location>
        <begin position="212"/>
        <end position="239"/>
    </location>
</feature>
<dbReference type="PANTHER" id="PTHR28574">
    <property type="entry name" value="RIKEN CDNA 6820408C15"/>
    <property type="match status" value="1"/>
</dbReference>
<dbReference type="PANTHER" id="PTHR28574:SF1">
    <property type="entry name" value="RIKEN CDNA 6820408C15 GENE"/>
    <property type="match status" value="1"/>
</dbReference>
<sequence length="269" mass="32113">MRSGVVGTTVLRNQRTSLQELQNHESFLTKLNQDLVRTIQDMENSTAIKVREILQQQDILGKVIDILEYSNKKRLEELKCELQEWEEEEQHKINYLEQQVEQLNAKIRKAQEEVNFLSTYMDHEYPIKSVQIANLLRQVQQLRESQQDELDDLAEMRRVVLQSLSDKIQRKKKEILKSLVVRVLEPHQDILVQNTRDNQDMVKYMDKFRDFINQFTEEIPSLRAEVRHLQAQLREYREIIFEDVLLRRPKCTPDMDVILNIPVEETLPF</sequence>
<keyword evidence="2" id="KW-1185">Reference proteome</keyword>
<reference evidence="3" key="1">
    <citation type="submission" date="2025-08" db="UniProtKB">
        <authorList>
            <consortium name="RefSeq"/>
        </authorList>
    </citation>
    <scope>IDENTIFICATION</scope>
</reference>
<gene>
    <name evidence="3" type="primary">CUNH20orf96</name>
</gene>
<dbReference type="RefSeq" id="XP_007932898.1">
    <property type="nucleotide sequence ID" value="XM_007934707.1"/>
</dbReference>
<proteinExistence type="predicted"/>
<dbReference type="OrthoDB" id="10003267at2759"/>
<dbReference type="Pfam" id="PF15397">
    <property type="entry name" value="DUF4618"/>
    <property type="match status" value="1"/>
</dbReference>
<name>A0A8B6ZB94_ORYAF</name>
<dbReference type="AlphaFoldDB" id="A0A8B6ZB94"/>
<evidence type="ECO:0000313" key="3">
    <source>
        <dbReference type="RefSeq" id="XP_007932898.1"/>
    </source>
</evidence>
<dbReference type="Proteomes" id="UP000694850">
    <property type="component" value="Unplaced"/>
</dbReference>
<keyword evidence="1" id="KW-0175">Coiled coil</keyword>
<evidence type="ECO:0000313" key="2">
    <source>
        <dbReference type="Proteomes" id="UP000694850"/>
    </source>
</evidence>
<feature type="coiled-coil region" evidence="1">
    <location>
        <begin position="68"/>
        <end position="156"/>
    </location>
</feature>
<evidence type="ECO:0000256" key="1">
    <source>
        <dbReference type="SAM" id="Coils"/>
    </source>
</evidence>